<evidence type="ECO:0000313" key="3">
    <source>
        <dbReference type="EMBL" id="KAK4371072.1"/>
    </source>
</evidence>
<feature type="compositionally biased region" description="Basic and acidic residues" evidence="2">
    <location>
        <begin position="1"/>
        <end position="24"/>
    </location>
</feature>
<keyword evidence="4" id="KW-1185">Reference proteome</keyword>
<comment type="caution">
    <text evidence="3">The sequence shown here is derived from an EMBL/GenBank/DDBJ whole genome shotgun (WGS) entry which is preliminary data.</text>
</comment>
<dbReference type="AlphaFoldDB" id="A0AAE1SKJ9"/>
<name>A0AAE1SKJ9_9SOLA</name>
<dbReference type="EMBL" id="JAVYJV010000005">
    <property type="protein sequence ID" value="KAK4371072.1"/>
    <property type="molecule type" value="Genomic_DNA"/>
</dbReference>
<proteinExistence type="predicted"/>
<feature type="compositionally biased region" description="Low complexity" evidence="2">
    <location>
        <begin position="47"/>
        <end position="59"/>
    </location>
</feature>
<gene>
    <name evidence="3" type="ORF">RND71_010547</name>
</gene>
<keyword evidence="1" id="KW-0175">Coiled coil</keyword>
<evidence type="ECO:0000256" key="2">
    <source>
        <dbReference type="SAM" id="MobiDB-lite"/>
    </source>
</evidence>
<protein>
    <submittedName>
        <fullName evidence="3">Uncharacterized protein</fullName>
    </submittedName>
</protein>
<sequence length="460" mass="50449">MKNVFDQHVEEKSFNGHDSREVKGISKKRPVARLSPSCGAADTNIHPKSGSSWPSVSSSVRKRRAPDSSEPIMEGISYQLLHCHRMEKIRKEVIPEVVVLEDDIDEDTEGIGEGGEIHADEAIPIEPKSVVESPDVLGKWIPIGDLEAPEGSTGARETTEPVNMNAITPSRGEAARVLDSKASPSHPTPRGVMVDIPAGVDLLSDLPTAAQILGSFLGPEGRIKLEVSDLENSLSQLVASILQSHLLATETLKKEKGQMVELTTLSGDVERLRAEAGEIRSINARLRADNEMLLAIRASLAQRLEESQREQEELEVELSSLTQVNRNLQVEVYLKEGEQAHLFSVNEVLRDKVSQLEDDKARLEARSNEFQARRKADKYVAALDRNWVTLKNQVDTLHAIRSGDLDLPQAIAKAEEAADASKQVLEQALFENDEEHSECEGSVGLSSDEDEDAPDAPPLT</sequence>
<feature type="region of interest" description="Disordered" evidence="2">
    <location>
        <begin position="1"/>
        <end position="69"/>
    </location>
</feature>
<evidence type="ECO:0000313" key="4">
    <source>
        <dbReference type="Proteomes" id="UP001291623"/>
    </source>
</evidence>
<feature type="coiled-coil region" evidence="1">
    <location>
        <begin position="269"/>
        <end position="373"/>
    </location>
</feature>
<reference evidence="3" key="1">
    <citation type="submission" date="2023-12" db="EMBL/GenBank/DDBJ databases">
        <title>Genome assembly of Anisodus tanguticus.</title>
        <authorList>
            <person name="Wang Y.-J."/>
        </authorList>
    </citation>
    <scope>NUCLEOTIDE SEQUENCE</scope>
    <source>
        <strain evidence="3">KB-2021</strain>
        <tissue evidence="3">Leaf</tissue>
    </source>
</reference>
<accession>A0AAE1SKJ9</accession>
<feature type="region of interest" description="Disordered" evidence="2">
    <location>
        <begin position="430"/>
        <end position="460"/>
    </location>
</feature>
<evidence type="ECO:0000256" key="1">
    <source>
        <dbReference type="SAM" id="Coils"/>
    </source>
</evidence>
<organism evidence="3 4">
    <name type="scientific">Anisodus tanguticus</name>
    <dbReference type="NCBI Taxonomy" id="243964"/>
    <lineage>
        <taxon>Eukaryota</taxon>
        <taxon>Viridiplantae</taxon>
        <taxon>Streptophyta</taxon>
        <taxon>Embryophyta</taxon>
        <taxon>Tracheophyta</taxon>
        <taxon>Spermatophyta</taxon>
        <taxon>Magnoliopsida</taxon>
        <taxon>eudicotyledons</taxon>
        <taxon>Gunneridae</taxon>
        <taxon>Pentapetalae</taxon>
        <taxon>asterids</taxon>
        <taxon>lamiids</taxon>
        <taxon>Solanales</taxon>
        <taxon>Solanaceae</taxon>
        <taxon>Solanoideae</taxon>
        <taxon>Hyoscyameae</taxon>
        <taxon>Anisodus</taxon>
    </lineage>
</organism>
<dbReference type="Proteomes" id="UP001291623">
    <property type="component" value="Unassembled WGS sequence"/>
</dbReference>